<evidence type="ECO:0000256" key="2">
    <source>
        <dbReference type="ARBA" id="ARBA00022741"/>
    </source>
</evidence>
<dbReference type="GO" id="GO:0045335">
    <property type="term" value="C:phagocytic vesicle"/>
    <property type="evidence" value="ECO:0007669"/>
    <property type="project" value="TreeGrafter"/>
</dbReference>
<dbReference type="OrthoDB" id="8830751at2759"/>
<keyword evidence="3" id="KW-0342">GTP-binding</keyword>
<dbReference type="Proteomes" id="UP000792457">
    <property type="component" value="Unassembled WGS sequence"/>
</dbReference>
<feature type="non-terminal residue" evidence="4">
    <location>
        <position position="196"/>
    </location>
</feature>
<dbReference type="InterPro" id="IPR001806">
    <property type="entry name" value="Small_GTPase"/>
</dbReference>
<dbReference type="NCBIfam" id="TIGR00231">
    <property type="entry name" value="small_GTP"/>
    <property type="match status" value="1"/>
</dbReference>
<name>A0A8K0P6M2_LADFU</name>
<keyword evidence="2" id="KW-0547">Nucleotide-binding</keyword>
<dbReference type="PANTHER" id="PTHR47981:SF20">
    <property type="entry name" value="RAS-RELATED PROTEIN RAB-7A"/>
    <property type="match status" value="1"/>
</dbReference>
<dbReference type="FunFam" id="3.40.50.300:FF:000697">
    <property type="entry name" value="DnaJ homolog subfamily C member 27"/>
    <property type="match status" value="1"/>
</dbReference>
<dbReference type="InterPro" id="IPR005225">
    <property type="entry name" value="Small_GTP-bd"/>
</dbReference>
<comment type="similarity">
    <text evidence="1">Belongs to the small GTPase superfamily. Rab family.</text>
</comment>
<dbReference type="PROSITE" id="PS51421">
    <property type="entry name" value="RAS"/>
    <property type="match status" value="1"/>
</dbReference>
<dbReference type="SUPFAM" id="SSF52540">
    <property type="entry name" value="P-loop containing nucleoside triphosphate hydrolases"/>
    <property type="match status" value="1"/>
</dbReference>
<dbReference type="PROSITE" id="PS51419">
    <property type="entry name" value="RAB"/>
    <property type="match status" value="1"/>
</dbReference>
<reference evidence="4" key="1">
    <citation type="submission" date="2013-04" db="EMBL/GenBank/DDBJ databases">
        <authorList>
            <person name="Qu J."/>
            <person name="Murali S.C."/>
            <person name="Bandaranaike D."/>
            <person name="Bellair M."/>
            <person name="Blankenburg K."/>
            <person name="Chao H."/>
            <person name="Dinh H."/>
            <person name="Doddapaneni H."/>
            <person name="Downs B."/>
            <person name="Dugan-Rocha S."/>
            <person name="Elkadiri S."/>
            <person name="Gnanaolivu R.D."/>
            <person name="Hernandez B."/>
            <person name="Javaid M."/>
            <person name="Jayaseelan J.C."/>
            <person name="Lee S."/>
            <person name="Li M."/>
            <person name="Ming W."/>
            <person name="Munidasa M."/>
            <person name="Muniz J."/>
            <person name="Nguyen L."/>
            <person name="Ongeri F."/>
            <person name="Osuji N."/>
            <person name="Pu L.-L."/>
            <person name="Puazo M."/>
            <person name="Qu C."/>
            <person name="Quiroz J."/>
            <person name="Raj R."/>
            <person name="Weissenberger G."/>
            <person name="Xin Y."/>
            <person name="Zou X."/>
            <person name="Han Y."/>
            <person name="Richards S."/>
            <person name="Worley K."/>
            <person name="Muzny D."/>
            <person name="Gibbs R."/>
        </authorList>
    </citation>
    <scope>NUCLEOTIDE SEQUENCE</scope>
    <source>
        <strain evidence="4">Sampled in the wild</strain>
    </source>
</reference>
<dbReference type="GO" id="GO:0090385">
    <property type="term" value="P:phagosome-lysosome fusion"/>
    <property type="evidence" value="ECO:0007669"/>
    <property type="project" value="TreeGrafter"/>
</dbReference>
<dbReference type="GO" id="GO:0005764">
    <property type="term" value="C:lysosome"/>
    <property type="evidence" value="ECO:0007669"/>
    <property type="project" value="TreeGrafter"/>
</dbReference>
<dbReference type="PANTHER" id="PTHR47981">
    <property type="entry name" value="RAB FAMILY"/>
    <property type="match status" value="1"/>
</dbReference>
<evidence type="ECO:0000256" key="1">
    <source>
        <dbReference type="ARBA" id="ARBA00006270"/>
    </source>
</evidence>
<evidence type="ECO:0000313" key="5">
    <source>
        <dbReference type="Proteomes" id="UP000792457"/>
    </source>
</evidence>
<comment type="caution">
    <text evidence="4">The sequence shown here is derived from an EMBL/GenBank/DDBJ whole genome shotgun (WGS) entry which is preliminary data.</text>
</comment>
<reference evidence="4" key="2">
    <citation type="submission" date="2017-10" db="EMBL/GenBank/DDBJ databases">
        <title>Ladona fulva Genome sequencing and assembly.</title>
        <authorList>
            <person name="Murali S."/>
            <person name="Richards S."/>
            <person name="Bandaranaike D."/>
            <person name="Bellair M."/>
            <person name="Blankenburg K."/>
            <person name="Chao H."/>
            <person name="Dinh H."/>
            <person name="Doddapaneni H."/>
            <person name="Dugan-Rocha S."/>
            <person name="Elkadiri S."/>
            <person name="Gnanaolivu R."/>
            <person name="Hernandez B."/>
            <person name="Skinner E."/>
            <person name="Javaid M."/>
            <person name="Lee S."/>
            <person name="Li M."/>
            <person name="Ming W."/>
            <person name="Munidasa M."/>
            <person name="Muniz J."/>
            <person name="Nguyen L."/>
            <person name="Hughes D."/>
            <person name="Osuji N."/>
            <person name="Pu L.-L."/>
            <person name="Puazo M."/>
            <person name="Qu C."/>
            <person name="Quiroz J."/>
            <person name="Raj R."/>
            <person name="Weissenberger G."/>
            <person name="Xin Y."/>
            <person name="Zou X."/>
            <person name="Han Y."/>
            <person name="Worley K."/>
            <person name="Muzny D."/>
            <person name="Gibbs R."/>
        </authorList>
    </citation>
    <scope>NUCLEOTIDE SEQUENCE</scope>
    <source>
        <strain evidence="4">Sampled in the wild</strain>
    </source>
</reference>
<protein>
    <submittedName>
        <fullName evidence="4">Uncharacterized protein</fullName>
    </submittedName>
</protein>
<dbReference type="SMART" id="SM00174">
    <property type="entry name" value="RHO"/>
    <property type="match status" value="1"/>
</dbReference>
<proteinExistence type="inferred from homology"/>
<organism evidence="4 5">
    <name type="scientific">Ladona fulva</name>
    <name type="common">Scarce chaser dragonfly</name>
    <name type="synonym">Libellula fulva</name>
    <dbReference type="NCBI Taxonomy" id="123851"/>
    <lineage>
        <taxon>Eukaryota</taxon>
        <taxon>Metazoa</taxon>
        <taxon>Ecdysozoa</taxon>
        <taxon>Arthropoda</taxon>
        <taxon>Hexapoda</taxon>
        <taxon>Insecta</taxon>
        <taxon>Pterygota</taxon>
        <taxon>Palaeoptera</taxon>
        <taxon>Odonata</taxon>
        <taxon>Epiprocta</taxon>
        <taxon>Anisoptera</taxon>
        <taxon>Libelluloidea</taxon>
        <taxon>Libellulidae</taxon>
        <taxon>Ladona</taxon>
    </lineage>
</organism>
<dbReference type="PRINTS" id="PR00449">
    <property type="entry name" value="RASTRNSFRMNG"/>
</dbReference>
<gene>
    <name evidence="4" type="ORF">J437_LFUL017471</name>
</gene>
<dbReference type="AlphaFoldDB" id="A0A8K0P6M2"/>
<dbReference type="SMART" id="SM00173">
    <property type="entry name" value="RAS"/>
    <property type="match status" value="1"/>
</dbReference>
<dbReference type="GO" id="GO:0005525">
    <property type="term" value="F:GTP binding"/>
    <property type="evidence" value="ECO:0007669"/>
    <property type="project" value="UniProtKB-KW"/>
</dbReference>
<evidence type="ECO:0000313" key="4">
    <source>
        <dbReference type="EMBL" id="KAG8235042.1"/>
    </source>
</evidence>
<keyword evidence="5" id="KW-1185">Reference proteome</keyword>
<dbReference type="Pfam" id="PF00071">
    <property type="entry name" value="Ras"/>
    <property type="match status" value="1"/>
</dbReference>
<dbReference type="SMART" id="SM00175">
    <property type="entry name" value="RAB"/>
    <property type="match status" value="1"/>
</dbReference>
<accession>A0A8K0P6M2</accession>
<dbReference type="Gene3D" id="3.40.50.300">
    <property type="entry name" value="P-loop containing nucleotide triphosphate hydrolases"/>
    <property type="match status" value="1"/>
</dbReference>
<dbReference type="InterPro" id="IPR027417">
    <property type="entry name" value="P-loop_NTPase"/>
</dbReference>
<evidence type="ECO:0000256" key="3">
    <source>
        <dbReference type="ARBA" id="ARBA00023134"/>
    </source>
</evidence>
<dbReference type="EMBL" id="KZ308870">
    <property type="protein sequence ID" value="KAG8235042.1"/>
    <property type="molecule type" value="Genomic_DNA"/>
</dbReference>
<dbReference type="GO" id="GO:0003924">
    <property type="term" value="F:GTPase activity"/>
    <property type="evidence" value="ECO:0007669"/>
    <property type="project" value="InterPro"/>
</dbReference>
<sequence>MLLSESICVSVRISKSGVVDVHAKLMDQKRHYKRPVRIKVISVGDIGVGKSCLIKRYYEKRFVPQYLATIGIDYGVTKTVVDKKDISVNIFDLSGDPVFYEVRNEFYKGTQGAILVYDVTSRKSFEALDMWLMEMQQEMASLEFERTVVTVCANKVDKGVLRTIDEAEGRLWADLHAFPYFETSAKTGLGVQTAFE</sequence>
<dbReference type="GO" id="GO:0005770">
    <property type="term" value="C:late endosome"/>
    <property type="evidence" value="ECO:0007669"/>
    <property type="project" value="TreeGrafter"/>
</dbReference>